<dbReference type="EMBL" id="CP041241">
    <property type="protein sequence ID" value="QLL65314.1"/>
    <property type="molecule type" value="Genomic_DNA"/>
</dbReference>
<keyword evidence="1 2" id="KW-0597">Phosphoprotein</keyword>
<feature type="domain" description="Response regulatory" evidence="3">
    <location>
        <begin position="40"/>
        <end position="154"/>
    </location>
</feature>
<dbReference type="PANTHER" id="PTHR44591:SF25">
    <property type="entry name" value="CHEMOTAXIS TWO-COMPONENT RESPONSE REGULATOR"/>
    <property type="match status" value="1"/>
</dbReference>
<dbReference type="InterPro" id="IPR050595">
    <property type="entry name" value="Bact_response_regulator"/>
</dbReference>
<feature type="modified residue" description="4-aspartylphosphate" evidence="2">
    <location>
        <position position="89"/>
    </location>
</feature>
<proteinExistence type="predicted"/>
<dbReference type="PROSITE" id="PS50110">
    <property type="entry name" value="RESPONSE_REGULATORY"/>
    <property type="match status" value="1"/>
</dbReference>
<gene>
    <name evidence="4" type="ORF">FKV68_28610</name>
</gene>
<dbReference type="InterPro" id="IPR011006">
    <property type="entry name" value="CheY-like_superfamily"/>
</dbReference>
<protein>
    <submittedName>
        <fullName evidence="4">Response regulator</fullName>
    </submittedName>
</protein>
<dbReference type="InterPro" id="IPR001789">
    <property type="entry name" value="Sig_transdc_resp-reg_receiver"/>
</dbReference>
<name>A0A859QK08_9HYPH</name>
<evidence type="ECO:0000256" key="1">
    <source>
        <dbReference type="ARBA" id="ARBA00022553"/>
    </source>
</evidence>
<dbReference type="PANTHER" id="PTHR44591">
    <property type="entry name" value="STRESS RESPONSE REGULATOR PROTEIN 1"/>
    <property type="match status" value="1"/>
</dbReference>
<dbReference type="SUPFAM" id="SSF52172">
    <property type="entry name" value="CheY-like"/>
    <property type="match status" value="1"/>
</dbReference>
<dbReference type="AlphaFoldDB" id="A0A859QK08"/>
<evidence type="ECO:0000256" key="2">
    <source>
        <dbReference type="PROSITE-ProRule" id="PRU00169"/>
    </source>
</evidence>
<organism evidence="4 5">
    <name type="scientific">Sinorhizobium mexicanum</name>
    <dbReference type="NCBI Taxonomy" id="375549"/>
    <lineage>
        <taxon>Bacteria</taxon>
        <taxon>Pseudomonadati</taxon>
        <taxon>Pseudomonadota</taxon>
        <taxon>Alphaproteobacteria</taxon>
        <taxon>Hyphomicrobiales</taxon>
        <taxon>Rhizobiaceae</taxon>
        <taxon>Sinorhizobium/Ensifer group</taxon>
        <taxon>Sinorhizobium</taxon>
    </lineage>
</organism>
<dbReference type="KEGG" id="emx:FKV68_28610"/>
<accession>A0A859QK08</accession>
<dbReference type="Proteomes" id="UP000510721">
    <property type="component" value="Plasmid pEmeITTGR7c"/>
</dbReference>
<dbReference type="Pfam" id="PF00072">
    <property type="entry name" value="Response_reg"/>
    <property type="match status" value="1"/>
</dbReference>
<dbReference type="GO" id="GO:0000160">
    <property type="term" value="P:phosphorelay signal transduction system"/>
    <property type="evidence" value="ECO:0007669"/>
    <property type="project" value="InterPro"/>
</dbReference>
<geneLocation type="plasmid" evidence="5">
    <name>pemeittgr7c</name>
</geneLocation>
<dbReference type="SMART" id="SM00448">
    <property type="entry name" value="REC"/>
    <property type="match status" value="1"/>
</dbReference>
<evidence type="ECO:0000259" key="3">
    <source>
        <dbReference type="PROSITE" id="PS50110"/>
    </source>
</evidence>
<sequence length="164" mass="17863">MYPPTRAAFGFRLSMSRYEGLTFCLSSSRIRVRFLSQSCTIAVIDDDDALRESMKDMLESLGYDAIAFPSASEFLDLYSQCPIHCIISDVKMPGIDGLQLLDILNGKGARTPLIFMTAFRDQRLTTAAKQGGALGVLSKPIDSDQLVAMLESAVGDHSGGKETD</sequence>
<keyword evidence="5" id="KW-1185">Reference proteome</keyword>
<keyword evidence="4" id="KW-0614">Plasmid</keyword>
<evidence type="ECO:0000313" key="5">
    <source>
        <dbReference type="Proteomes" id="UP000510721"/>
    </source>
</evidence>
<evidence type="ECO:0000313" key="4">
    <source>
        <dbReference type="EMBL" id="QLL65314.1"/>
    </source>
</evidence>
<dbReference type="Gene3D" id="3.40.50.2300">
    <property type="match status" value="1"/>
</dbReference>
<reference evidence="4 5" key="1">
    <citation type="submission" date="2019-06" db="EMBL/GenBank/DDBJ databases">
        <title>Complete genome sequence of Ensifer mexicanus ITTG R7 isolated from nodules of Acacia angustissima (Mill.) Kuntze.</title>
        <authorList>
            <person name="Rincon-Rosales R."/>
            <person name="Rogel M.A."/>
            <person name="Guerrero G."/>
            <person name="Rincon-Molina C.I."/>
            <person name="Lopez-Lopez A."/>
            <person name="Martinez-Romero E."/>
        </authorList>
    </citation>
    <scope>NUCLEOTIDE SEQUENCE [LARGE SCALE GENOMIC DNA]</scope>
    <source>
        <strain evidence="4 5">ITTG R7</strain>
        <plasmid evidence="5">pemeittgr7c</plasmid>
    </source>
</reference>